<keyword evidence="11" id="KW-1185">Reference proteome</keyword>
<feature type="transmembrane region" description="Helical" evidence="9">
    <location>
        <begin position="135"/>
        <end position="156"/>
    </location>
</feature>
<dbReference type="PANTHER" id="PTHR47019">
    <property type="entry name" value="LIPID II FLIPPASE MURJ"/>
    <property type="match status" value="1"/>
</dbReference>
<evidence type="ECO:0000313" key="11">
    <source>
        <dbReference type="Proteomes" id="UP001321475"/>
    </source>
</evidence>
<dbReference type="PRINTS" id="PR01806">
    <property type="entry name" value="VIRFACTRMVIN"/>
</dbReference>
<organism evidence="10 11">
    <name type="scientific">Paraoerskovia sediminicola</name>
    <dbReference type="NCBI Taxonomy" id="1138587"/>
    <lineage>
        <taxon>Bacteria</taxon>
        <taxon>Bacillati</taxon>
        <taxon>Actinomycetota</taxon>
        <taxon>Actinomycetes</taxon>
        <taxon>Micrococcales</taxon>
        <taxon>Cellulomonadaceae</taxon>
        <taxon>Paraoerskovia</taxon>
    </lineage>
</organism>
<evidence type="ECO:0000256" key="5">
    <source>
        <dbReference type="ARBA" id="ARBA00022984"/>
    </source>
</evidence>
<feature type="region of interest" description="Disordered" evidence="8">
    <location>
        <begin position="269"/>
        <end position="334"/>
    </location>
</feature>
<feature type="transmembrane region" description="Helical" evidence="9">
    <location>
        <begin position="94"/>
        <end position="115"/>
    </location>
</feature>
<feature type="transmembrane region" description="Helical" evidence="9">
    <location>
        <begin position="204"/>
        <end position="226"/>
    </location>
</feature>
<dbReference type="Pfam" id="PF03023">
    <property type="entry name" value="MurJ"/>
    <property type="match status" value="1"/>
</dbReference>
<evidence type="ECO:0000256" key="8">
    <source>
        <dbReference type="SAM" id="MobiDB-lite"/>
    </source>
</evidence>
<evidence type="ECO:0000313" key="10">
    <source>
        <dbReference type="EMBL" id="BDZ43769.1"/>
    </source>
</evidence>
<feature type="transmembrane region" description="Helical" evidence="9">
    <location>
        <begin position="59"/>
        <end position="82"/>
    </location>
</feature>
<gene>
    <name evidence="10" type="ORF">GCM10025865_30680</name>
</gene>
<evidence type="ECO:0000256" key="2">
    <source>
        <dbReference type="ARBA" id="ARBA00022475"/>
    </source>
</evidence>
<dbReference type="InterPro" id="IPR051050">
    <property type="entry name" value="Lipid_II_flippase_MurJ/MviN"/>
</dbReference>
<evidence type="ECO:0000256" key="6">
    <source>
        <dbReference type="ARBA" id="ARBA00022989"/>
    </source>
</evidence>
<keyword evidence="2" id="KW-1003">Cell membrane</keyword>
<name>A0ABM8G6K0_9CELL</name>
<proteinExistence type="predicted"/>
<accession>A0ABM8G6K0</accession>
<evidence type="ECO:0000256" key="4">
    <source>
        <dbReference type="ARBA" id="ARBA00022960"/>
    </source>
</evidence>
<feature type="transmembrane region" description="Helical" evidence="9">
    <location>
        <begin position="163"/>
        <end position="184"/>
    </location>
</feature>
<dbReference type="Proteomes" id="UP001321475">
    <property type="component" value="Chromosome"/>
</dbReference>
<keyword evidence="5" id="KW-0573">Peptidoglycan synthesis</keyword>
<feature type="compositionally biased region" description="Low complexity" evidence="8">
    <location>
        <begin position="273"/>
        <end position="299"/>
    </location>
</feature>
<dbReference type="PANTHER" id="PTHR47019:SF1">
    <property type="entry name" value="LIPID II FLIPPASE MURJ"/>
    <property type="match status" value="1"/>
</dbReference>
<dbReference type="InterPro" id="IPR004268">
    <property type="entry name" value="MurJ"/>
</dbReference>
<keyword evidence="7 9" id="KW-0472">Membrane</keyword>
<comment type="subcellular location">
    <subcellularLocation>
        <location evidence="1">Cell membrane</location>
        <topology evidence="1">Multi-pass membrane protein</topology>
    </subcellularLocation>
</comment>
<keyword evidence="3 9" id="KW-0812">Transmembrane</keyword>
<evidence type="ECO:0000256" key="3">
    <source>
        <dbReference type="ARBA" id="ARBA00022692"/>
    </source>
</evidence>
<evidence type="ECO:0000256" key="7">
    <source>
        <dbReference type="ARBA" id="ARBA00023136"/>
    </source>
</evidence>
<evidence type="ECO:0008006" key="12">
    <source>
        <dbReference type="Google" id="ProtNLM"/>
    </source>
</evidence>
<evidence type="ECO:0000256" key="1">
    <source>
        <dbReference type="ARBA" id="ARBA00004651"/>
    </source>
</evidence>
<dbReference type="EMBL" id="AP027729">
    <property type="protein sequence ID" value="BDZ43769.1"/>
    <property type="molecule type" value="Genomic_DNA"/>
</dbReference>
<reference evidence="11" key="1">
    <citation type="journal article" date="2019" name="Int. J. Syst. Evol. Microbiol.">
        <title>The Global Catalogue of Microorganisms (GCM) 10K type strain sequencing project: providing services to taxonomists for standard genome sequencing and annotation.</title>
        <authorList>
            <consortium name="The Broad Institute Genomics Platform"/>
            <consortium name="The Broad Institute Genome Sequencing Center for Infectious Disease"/>
            <person name="Wu L."/>
            <person name="Ma J."/>
        </authorList>
    </citation>
    <scope>NUCLEOTIDE SEQUENCE [LARGE SCALE GENOMIC DNA]</scope>
    <source>
        <strain evidence="11">NBRC 108565</strain>
    </source>
</reference>
<keyword evidence="6 9" id="KW-1133">Transmembrane helix</keyword>
<keyword evidence="4" id="KW-0133">Cell shape</keyword>
<protein>
    <recommendedName>
        <fullName evidence="12">Virulence factor MviN</fullName>
    </recommendedName>
</protein>
<evidence type="ECO:0000256" key="9">
    <source>
        <dbReference type="SAM" id="Phobius"/>
    </source>
</evidence>
<sequence length="334" mass="35343">MSPRWKLAAGTLAGAAALITVVNLASRLIGFLRQIALVSNVGPGEVGDIYLKANTVPNVMFEVAAGGALAGAIVPLLAGPVARRARIEASGITSALLTWALVVLVPVGALMALAAPWLVPLIGIAPGESADLATYFLRVFALQIPLYGVGTVMSGVLQANRRFFWPAAAPILSSAVVITTYVLYGASTEGSHVPAGEVSSSAVALLAWGTTAGVAAMSLPLVVPAWRTGIRLRLTLRFPGARGGVHVRWRWPGWARSWRSRPRWWRSCGRRGGSTTRARTPCTSARRPSTSCRTRSSPYRWPPARSRGWQSARPRGTVRGSRASSHSRPGGCSP</sequence>